<evidence type="ECO:0000313" key="2">
    <source>
        <dbReference type="EMBL" id="CAB1129214.1"/>
    </source>
</evidence>
<dbReference type="Proteomes" id="UP000503399">
    <property type="component" value="Chromosome"/>
</dbReference>
<accession>A0A6F8ZHH5</accession>
<evidence type="ECO:0000313" key="3">
    <source>
        <dbReference type="Proteomes" id="UP000503399"/>
    </source>
</evidence>
<organism evidence="2 3">
    <name type="scientific">Candidatus Hydrogenisulfobacillus filiaventi</name>
    <dbReference type="NCBI Taxonomy" id="2707344"/>
    <lineage>
        <taxon>Bacteria</taxon>
        <taxon>Bacillati</taxon>
        <taxon>Bacillota</taxon>
        <taxon>Clostridia</taxon>
        <taxon>Eubacteriales</taxon>
        <taxon>Clostridiales Family XVII. Incertae Sedis</taxon>
        <taxon>Candidatus Hydrogenisulfobacillus</taxon>
    </lineage>
</organism>
<proteinExistence type="predicted"/>
<keyword evidence="3" id="KW-1185">Reference proteome</keyword>
<feature type="compositionally biased region" description="Gly residues" evidence="1">
    <location>
        <begin position="98"/>
        <end position="113"/>
    </location>
</feature>
<feature type="compositionally biased region" description="Low complexity" evidence="1">
    <location>
        <begin position="242"/>
        <end position="260"/>
    </location>
</feature>
<feature type="region of interest" description="Disordered" evidence="1">
    <location>
        <begin position="231"/>
        <end position="270"/>
    </location>
</feature>
<feature type="region of interest" description="Disordered" evidence="1">
    <location>
        <begin position="1"/>
        <end position="22"/>
    </location>
</feature>
<dbReference type="KEGG" id="hfv:R50_1713"/>
<gene>
    <name evidence="2" type="ORF">R50_1713</name>
</gene>
<evidence type="ECO:0000256" key="1">
    <source>
        <dbReference type="SAM" id="MobiDB-lite"/>
    </source>
</evidence>
<dbReference type="EMBL" id="LR778114">
    <property type="protein sequence ID" value="CAB1129214.1"/>
    <property type="molecule type" value="Genomic_DNA"/>
</dbReference>
<reference evidence="2 3" key="1">
    <citation type="submission" date="2020-02" db="EMBL/GenBank/DDBJ databases">
        <authorList>
            <person name="Hogendoorn C."/>
        </authorList>
    </citation>
    <scope>NUCLEOTIDE SEQUENCE [LARGE SCALE GENOMIC DNA]</scope>
    <source>
        <strain evidence="2">R501</strain>
    </source>
</reference>
<sequence>MGTDGRRPHLAGGRGGGRRGAVALEPRLGERALAGGRGRLASGSRPGLGPARWAPAAGADLVAGAVSVWTPTVSAATGVREEEDNAGVAGGSPAAQPAGGGPQPAGAVAGGGTRSVPAGAGPLHGGGGGHPGQFRPASGPGAGAAGAEYTAFLNGLDFPLQILVRADALRLDEYLGQLKAQEETVEAHLRPPLRDYLDFIRRTGQVQHLLRRRFFLILSWQGFDTRTRPLRRGGAVGGGAPGATAPARGAGTGTEAARGPHPASGRGGTVRVHLCQRRGRTGAAARGAVGVGP</sequence>
<feature type="region of interest" description="Disordered" evidence="1">
    <location>
        <begin position="79"/>
        <end position="141"/>
    </location>
</feature>
<feature type="compositionally biased region" description="Gly residues" evidence="1">
    <location>
        <begin position="122"/>
        <end position="131"/>
    </location>
</feature>
<protein>
    <submittedName>
        <fullName evidence="2">Uncharacterized protein</fullName>
    </submittedName>
</protein>
<name>A0A6F8ZHH5_9FIRM</name>
<dbReference type="AlphaFoldDB" id="A0A6F8ZHH5"/>